<dbReference type="EMBL" id="CAJOBE010003589">
    <property type="protein sequence ID" value="CAF3889602.1"/>
    <property type="molecule type" value="Genomic_DNA"/>
</dbReference>
<proteinExistence type="predicted"/>
<accession>A0A819GZ69</accession>
<reference evidence="1" key="1">
    <citation type="submission" date="2021-02" db="EMBL/GenBank/DDBJ databases">
        <authorList>
            <person name="Nowell W R."/>
        </authorList>
    </citation>
    <scope>NUCLEOTIDE SEQUENCE</scope>
</reference>
<sequence length="73" mass="8503">MDDNDTEQMCFTTPLLTSYLNESNTSDYFDLESSFSTKDYQRQMSNLMEDLQIVGNDLCYELVIQVESIDKLL</sequence>
<gene>
    <name evidence="1" type="ORF">FNK824_LOCUS19984</name>
</gene>
<comment type="caution">
    <text evidence="1">The sequence shown here is derived from an EMBL/GenBank/DDBJ whole genome shotgun (WGS) entry which is preliminary data.</text>
</comment>
<protein>
    <submittedName>
        <fullName evidence="1">Uncharacterized protein</fullName>
    </submittedName>
</protein>
<dbReference type="AlphaFoldDB" id="A0A819GZ69"/>
<name>A0A819GZ69_9BILA</name>
<dbReference type="Proteomes" id="UP000663874">
    <property type="component" value="Unassembled WGS sequence"/>
</dbReference>
<evidence type="ECO:0000313" key="1">
    <source>
        <dbReference type="EMBL" id="CAF3889602.1"/>
    </source>
</evidence>
<evidence type="ECO:0000313" key="2">
    <source>
        <dbReference type="Proteomes" id="UP000663874"/>
    </source>
</evidence>
<organism evidence="1 2">
    <name type="scientific">Rotaria sordida</name>
    <dbReference type="NCBI Taxonomy" id="392033"/>
    <lineage>
        <taxon>Eukaryota</taxon>
        <taxon>Metazoa</taxon>
        <taxon>Spiralia</taxon>
        <taxon>Gnathifera</taxon>
        <taxon>Rotifera</taxon>
        <taxon>Eurotatoria</taxon>
        <taxon>Bdelloidea</taxon>
        <taxon>Philodinida</taxon>
        <taxon>Philodinidae</taxon>
        <taxon>Rotaria</taxon>
    </lineage>
</organism>